<feature type="compositionally biased region" description="Basic and acidic residues" evidence="1">
    <location>
        <begin position="358"/>
        <end position="373"/>
    </location>
</feature>
<accession>A0ABT0SB05</accession>
<keyword evidence="2" id="KW-0547">Nucleotide-binding</keyword>
<dbReference type="InterPro" id="IPR036890">
    <property type="entry name" value="HATPase_C_sf"/>
</dbReference>
<gene>
    <name evidence="2" type="ORF">LZ518_10590</name>
</gene>
<organism evidence="2 3">
    <name type="scientific">Sphingomonas brevis</name>
    <dbReference type="NCBI Taxonomy" id="2908206"/>
    <lineage>
        <taxon>Bacteria</taxon>
        <taxon>Pseudomonadati</taxon>
        <taxon>Pseudomonadota</taxon>
        <taxon>Alphaproteobacteria</taxon>
        <taxon>Sphingomonadales</taxon>
        <taxon>Sphingomonadaceae</taxon>
        <taxon>Sphingomonas</taxon>
    </lineage>
</organism>
<proteinExistence type="predicted"/>
<dbReference type="EMBL" id="JAMGBB010000001">
    <property type="protein sequence ID" value="MCL6741579.1"/>
    <property type="molecule type" value="Genomic_DNA"/>
</dbReference>
<evidence type="ECO:0000313" key="3">
    <source>
        <dbReference type="Proteomes" id="UP001165383"/>
    </source>
</evidence>
<dbReference type="RefSeq" id="WP_249915956.1">
    <property type="nucleotide sequence ID" value="NZ_JAMGBB010000001.1"/>
</dbReference>
<keyword evidence="2" id="KW-0067">ATP-binding</keyword>
<sequence length="534" mass="59929">MTIETVDTPPDPERMIEGLRDTGYKFNTAIADIIDNSIAARATVVDLQILMDLRNNIRISIADNGEGMDRDGLINAMTYGSRRRSDPASLGKFGLGLKTASTAFSKRLSVISRAGASEPLLEATWDLKHVADKGWELLLNDEPDEEAIDHLNTVAPKSSGTVVLWTDVDRLIKDYVTPGGNAAQNALNRAIAGLRSHLSMVFQRFLDHLDSRARDVEIRVNGEKILPWDPFCTDVADKVGDDKVKVAIGDAKEAEFQLRAYILPRKEEFTTDAALKQSRLGNDTQGIYIYRENRLIQDATWLSMYSKEPHGSLLRVEFSFTHELDEVFDIDFKKSQISLNEDLWLHIRDRFLTAPRREANNRYRQGKRSEARKKAAGYHDSSNRNIGSKEDEIGGANVNVENPNTGMSQLTNRNGTFRIKLKVGHAQKPGELFVQPVDQLDDNALFEPTIIDGHKAVRINTSHPYYHKVYVPNLAQGVTIQGMDSLLWGLCIAELSTISDSTAQHFEEMRFEVSRILRKLVEDLPEPDLEDVAA</sequence>
<reference evidence="2" key="1">
    <citation type="submission" date="2022-05" db="EMBL/GenBank/DDBJ databases">
        <authorList>
            <person name="Jo J.-H."/>
            <person name="Im W.-T."/>
        </authorList>
    </citation>
    <scope>NUCLEOTIDE SEQUENCE</scope>
    <source>
        <strain evidence="2">RB56-2</strain>
    </source>
</reference>
<dbReference type="Proteomes" id="UP001165383">
    <property type="component" value="Unassembled WGS sequence"/>
</dbReference>
<dbReference type="GO" id="GO:0005524">
    <property type="term" value="F:ATP binding"/>
    <property type="evidence" value="ECO:0007669"/>
    <property type="project" value="UniProtKB-KW"/>
</dbReference>
<evidence type="ECO:0000256" key="1">
    <source>
        <dbReference type="SAM" id="MobiDB-lite"/>
    </source>
</evidence>
<dbReference type="Gene3D" id="3.30.565.10">
    <property type="entry name" value="Histidine kinase-like ATPase, C-terminal domain"/>
    <property type="match status" value="1"/>
</dbReference>
<keyword evidence="3" id="KW-1185">Reference proteome</keyword>
<dbReference type="SUPFAM" id="SSF55874">
    <property type="entry name" value="ATPase domain of HSP90 chaperone/DNA topoisomerase II/histidine kinase"/>
    <property type="match status" value="1"/>
</dbReference>
<comment type="caution">
    <text evidence="2">The sequence shown here is derived from an EMBL/GenBank/DDBJ whole genome shotgun (WGS) entry which is preliminary data.</text>
</comment>
<feature type="compositionally biased region" description="Polar residues" evidence="1">
    <location>
        <begin position="399"/>
        <end position="411"/>
    </location>
</feature>
<name>A0ABT0SB05_9SPHN</name>
<evidence type="ECO:0000313" key="2">
    <source>
        <dbReference type="EMBL" id="MCL6741579.1"/>
    </source>
</evidence>
<dbReference type="Pfam" id="PF13589">
    <property type="entry name" value="HATPase_c_3"/>
    <property type="match status" value="1"/>
</dbReference>
<feature type="region of interest" description="Disordered" evidence="1">
    <location>
        <begin position="358"/>
        <end position="411"/>
    </location>
</feature>
<protein>
    <submittedName>
        <fullName evidence="2">ATP-binding protein</fullName>
    </submittedName>
</protein>